<dbReference type="Gene3D" id="3.30.450.20">
    <property type="entry name" value="PAS domain"/>
    <property type="match status" value="1"/>
</dbReference>
<sequence length="373" mass="41293">MSDLDEGEFDYAAAYEGLLEFLYLTPAGIVKFAVDGMIDMANPAAAQLLMPLATDGDMSNLYRLLRSIVPDLQMHVKRYQPDAGQIFDQMQILIPASKITLMLDINKINATTFMAVVQDITDLTLARREVVQRTESQRLLASVFMRINTPALVVRADGFVLLSNKAFQTFMGYDSVGVAGLNVSALLPPDRNGAAQAAHSQQMLDGRSYSLLTTVELRDGHRVQVVINSSILVEAEVKQLRVITLTEGFGAGPPGMGSTRVRQVEVLDLGPIRNAIGADWARLSARGLALVEQELRRVLGLENVFKPGKGDSFIIWFIDTNQSRNAELLDQAAQAVRRVFMTEFGPKVRAYVEAVEKLDEQRAHRRRESDLVK</sequence>
<dbReference type="PROSITE" id="PS50112">
    <property type="entry name" value="PAS"/>
    <property type="match status" value="1"/>
</dbReference>
<name>A0A5R9J4M1_9PROT</name>
<dbReference type="NCBIfam" id="TIGR00229">
    <property type="entry name" value="sensory_box"/>
    <property type="match status" value="1"/>
</dbReference>
<dbReference type="Proteomes" id="UP000305654">
    <property type="component" value="Unassembled WGS sequence"/>
</dbReference>
<dbReference type="SUPFAM" id="SSF55785">
    <property type="entry name" value="PYP-like sensor domain (PAS domain)"/>
    <property type="match status" value="1"/>
</dbReference>
<proteinExistence type="predicted"/>
<dbReference type="CDD" id="cd00130">
    <property type="entry name" value="PAS"/>
    <property type="match status" value="1"/>
</dbReference>
<protein>
    <submittedName>
        <fullName evidence="2">PAS domain S-box protein</fullName>
    </submittedName>
</protein>
<dbReference type="InterPro" id="IPR035965">
    <property type="entry name" value="PAS-like_dom_sf"/>
</dbReference>
<dbReference type="GO" id="GO:0006355">
    <property type="term" value="P:regulation of DNA-templated transcription"/>
    <property type="evidence" value="ECO:0007669"/>
    <property type="project" value="InterPro"/>
</dbReference>
<evidence type="ECO:0000259" key="1">
    <source>
        <dbReference type="PROSITE" id="PS50112"/>
    </source>
</evidence>
<accession>A0A5R9J4M1</accession>
<evidence type="ECO:0000313" key="2">
    <source>
        <dbReference type="EMBL" id="TLU71457.1"/>
    </source>
</evidence>
<comment type="caution">
    <text evidence="2">The sequence shown here is derived from an EMBL/GenBank/DDBJ whole genome shotgun (WGS) entry which is preliminary data.</text>
</comment>
<dbReference type="Pfam" id="PF00989">
    <property type="entry name" value="PAS"/>
    <property type="match status" value="1"/>
</dbReference>
<keyword evidence="3" id="KW-1185">Reference proteome</keyword>
<dbReference type="InterPro" id="IPR013767">
    <property type="entry name" value="PAS_fold"/>
</dbReference>
<dbReference type="RefSeq" id="WP_138327095.1">
    <property type="nucleotide sequence ID" value="NZ_VCDI01000006.1"/>
</dbReference>
<dbReference type="AlphaFoldDB" id="A0A5R9J4M1"/>
<feature type="domain" description="PAS" evidence="1">
    <location>
        <begin position="136"/>
        <end position="207"/>
    </location>
</feature>
<dbReference type="EMBL" id="VCDI01000006">
    <property type="protein sequence ID" value="TLU71457.1"/>
    <property type="molecule type" value="Genomic_DNA"/>
</dbReference>
<gene>
    <name evidence="2" type="ORF">FE263_16285</name>
</gene>
<evidence type="ECO:0000313" key="3">
    <source>
        <dbReference type="Proteomes" id="UP000305654"/>
    </source>
</evidence>
<dbReference type="InterPro" id="IPR000014">
    <property type="entry name" value="PAS"/>
</dbReference>
<reference evidence="2 3" key="1">
    <citation type="submission" date="2019-05" db="EMBL/GenBank/DDBJ databases">
        <authorList>
            <person name="Pankratov T."/>
            <person name="Grouzdev D."/>
        </authorList>
    </citation>
    <scope>NUCLEOTIDE SEQUENCE [LARGE SCALE GENOMIC DNA]</scope>
    <source>
        <strain evidence="2 3">KEBCLARHB70R</strain>
    </source>
</reference>
<dbReference type="OrthoDB" id="9813903at2"/>
<organism evidence="2 3">
    <name type="scientific">Lichenicoccus roseus</name>
    <dbReference type="NCBI Taxonomy" id="2683649"/>
    <lineage>
        <taxon>Bacteria</taxon>
        <taxon>Pseudomonadati</taxon>
        <taxon>Pseudomonadota</taxon>
        <taxon>Alphaproteobacteria</taxon>
        <taxon>Acetobacterales</taxon>
        <taxon>Acetobacteraceae</taxon>
        <taxon>Lichenicoccus</taxon>
    </lineage>
</organism>